<dbReference type="GO" id="GO:0000149">
    <property type="term" value="F:SNARE binding"/>
    <property type="evidence" value="ECO:0007669"/>
    <property type="project" value="TreeGrafter"/>
</dbReference>
<dbReference type="PANTHER" id="PTHR10024">
    <property type="entry name" value="SYNAPTOTAGMIN"/>
    <property type="match status" value="1"/>
</dbReference>
<dbReference type="GO" id="GO:0005544">
    <property type="term" value="F:calcium-dependent phospholipid binding"/>
    <property type="evidence" value="ECO:0007669"/>
    <property type="project" value="TreeGrafter"/>
</dbReference>
<dbReference type="SUPFAM" id="SSF49562">
    <property type="entry name" value="C2 domain (Calcium/lipid-binding domain, CaLB)"/>
    <property type="match status" value="2"/>
</dbReference>
<dbReference type="GO" id="GO:0017156">
    <property type="term" value="P:calcium-ion regulated exocytosis"/>
    <property type="evidence" value="ECO:0007669"/>
    <property type="project" value="TreeGrafter"/>
</dbReference>
<dbReference type="GO" id="GO:0005886">
    <property type="term" value="C:plasma membrane"/>
    <property type="evidence" value="ECO:0007669"/>
    <property type="project" value="TreeGrafter"/>
</dbReference>
<dbReference type="SMART" id="SM00239">
    <property type="entry name" value="C2"/>
    <property type="match status" value="2"/>
</dbReference>
<dbReference type="Gene3D" id="2.60.40.150">
    <property type="entry name" value="C2 domain"/>
    <property type="match status" value="2"/>
</dbReference>
<evidence type="ECO:0000259" key="3">
    <source>
        <dbReference type="PROSITE" id="PS50004"/>
    </source>
</evidence>
<dbReference type="GO" id="GO:0001786">
    <property type="term" value="F:phosphatidylserine binding"/>
    <property type="evidence" value="ECO:0007669"/>
    <property type="project" value="TreeGrafter"/>
</dbReference>
<keyword evidence="2" id="KW-1133">Transmembrane helix</keyword>
<sequence>MNRSSTSGYLIAVYIVVPAVVILLAVLLLYIYCTKRHRLNWYQKTLLEEYDNGTLGPLLSDGSKAGLMSGKGRGMRSSSLKTEWMIYVKKMGSSPSSPTNDTSEKFWVPPAVLERKRAQSLVPSLSRQDSDEEISSGVCTPASIPGLREFSFNFPTEKIVTPIMSVDGLPSTPPPAYTSRRRASMHDAIDLTKIDARLYEKKPLVRQTSVTSIQEDNLGNLHFSLEYNKETLILTVRLIQAQDLVPRDCSSTLDPYCKVSLLPDRRGDLQSKIHRKTLNPIFEEDLMFEIGANKLPSTVLEILVYDYDQFSQDECIGQLRVYLDSLDLSEKIILWKGLLPPDKPKDHEDLGDIMFSMSYLQSAERLTVAVTKARNLRHPEDGKLSLDPYTKVTLIVPNKKAKKKKTSTSHINCNPEWNEALVFNLPNESLDTVCIDIAVFHDNKIGNDELLGRVRLTAESDGDEKAHWQDLVDSKCAMARWHHLS</sequence>
<reference evidence="4 5" key="1">
    <citation type="submission" date="2024-01" db="EMBL/GenBank/DDBJ databases">
        <title>The genome of the rayed Mediterranean limpet Patella caerulea (Linnaeus, 1758).</title>
        <authorList>
            <person name="Anh-Thu Weber A."/>
            <person name="Halstead-Nussloch G."/>
        </authorList>
    </citation>
    <scope>NUCLEOTIDE SEQUENCE [LARGE SCALE GENOMIC DNA]</scope>
    <source>
        <strain evidence="4">AATW-2023a</strain>
        <tissue evidence="4">Whole specimen</tissue>
    </source>
</reference>
<keyword evidence="2" id="KW-0472">Membrane</keyword>
<feature type="domain" description="C2" evidence="3">
    <location>
        <begin position="217"/>
        <end position="336"/>
    </location>
</feature>
<dbReference type="Proteomes" id="UP001347796">
    <property type="component" value="Unassembled WGS sequence"/>
</dbReference>
<dbReference type="GO" id="GO:0005509">
    <property type="term" value="F:calcium ion binding"/>
    <property type="evidence" value="ECO:0007669"/>
    <property type="project" value="TreeGrafter"/>
</dbReference>
<gene>
    <name evidence="4" type="ORF">SNE40_001387</name>
</gene>
<name>A0AAN8KMY0_PATCE</name>
<dbReference type="PRINTS" id="PR00399">
    <property type="entry name" value="SYNAPTOTAGMN"/>
</dbReference>
<dbReference type="InterPro" id="IPR001565">
    <property type="entry name" value="Synaptotagmin"/>
</dbReference>
<dbReference type="GO" id="GO:0070382">
    <property type="term" value="C:exocytic vesicle"/>
    <property type="evidence" value="ECO:0007669"/>
    <property type="project" value="TreeGrafter"/>
</dbReference>
<keyword evidence="1" id="KW-0677">Repeat</keyword>
<dbReference type="PANTHER" id="PTHR10024:SF383">
    <property type="entry name" value="C2 DOMAIN-CONTAINING PROTEIN"/>
    <property type="match status" value="1"/>
</dbReference>
<evidence type="ECO:0000313" key="5">
    <source>
        <dbReference type="Proteomes" id="UP001347796"/>
    </source>
</evidence>
<keyword evidence="2" id="KW-0812">Transmembrane</keyword>
<dbReference type="AlphaFoldDB" id="A0AAN8KMY0"/>
<evidence type="ECO:0000256" key="2">
    <source>
        <dbReference type="SAM" id="Phobius"/>
    </source>
</evidence>
<dbReference type="GO" id="GO:0030276">
    <property type="term" value="F:clathrin binding"/>
    <property type="evidence" value="ECO:0007669"/>
    <property type="project" value="TreeGrafter"/>
</dbReference>
<feature type="transmembrane region" description="Helical" evidence="2">
    <location>
        <begin position="12"/>
        <end position="33"/>
    </location>
</feature>
<dbReference type="CDD" id="cd00276">
    <property type="entry name" value="C2B_Synaptotagmin"/>
    <property type="match status" value="1"/>
</dbReference>
<feature type="domain" description="C2" evidence="3">
    <location>
        <begin position="349"/>
        <end position="482"/>
    </location>
</feature>
<comment type="caution">
    <text evidence="4">The sequence shown here is derived from an EMBL/GenBank/DDBJ whole genome shotgun (WGS) entry which is preliminary data.</text>
</comment>
<evidence type="ECO:0000256" key="1">
    <source>
        <dbReference type="ARBA" id="ARBA00022737"/>
    </source>
</evidence>
<dbReference type="InterPro" id="IPR035892">
    <property type="entry name" value="C2_domain_sf"/>
</dbReference>
<keyword evidence="5" id="KW-1185">Reference proteome</keyword>
<evidence type="ECO:0000313" key="4">
    <source>
        <dbReference type="EMBL" id="KAK6196097.1"/>
    </source>
</evidence>
<dbReference type="Pfam" id="PF00168">
    <property type="entry name" value="C2"/>
    <property type="match status" value="2"/>
</dbReference>
<dbReference type="EMBL" id="JAZGQO010000001">
    <property type="protein sequence ID" value="KAK6196097.1"/>
    <property type="molecule type" value="Genomic_DNA"/>
</dbReference>
<proteinExistence type="predicted"/>
<organism evidence="4 5">
    <name type="scientific">Patella caerulea</name>
    <name type="common">Rayed Mediterranean limpet</name>
    <dbReference type="NCBI Taxonomy" id="87958"/>
    <lineage>
        <taxon>Eukaryota</taxon>
        <taxon>Metazoa</taxon>
        <taxon>Spiralia</taxon>
        <taxon>Lophotrochozoa</taxon>
        <taxon>Mollusca</taxon>
        <taxon>Gastropoda</taxon>
        <taxon>Patellogastropoda</taxon>
        <taxon>Patelloidea</taxon>
        <taxon>Patellidae</taxon>
        <taxon>Patella</taxon>
    </lineage>
</organism>
<dbReference type="InterPro" id="IPR000008">
    <property type="entry name" value="C2_dom"/>
</dbReference>
<accession>A0AAN8KMY0</accession>
<protein>
    <recommendedName>
        <fullName evidence="3">C2 domain-containing protein</fullName>
    </recommendedName>
</protein>
<dbReference type="PROSITE" id="PS50004">
    <property type="entry name" value="C2"/>
    <property type="match status" value="2"/>
</dbReference>